<dbReference type="OrthoDB" id="4802432at2759"/>
<sequence>MSSTSPGQGQWSGTWYGLPGEIQLLILRALIHDGCPLSGFVTVCRQWQTVIERHIFSRIRLTPSRLANFDAMLQRNRVLVRYIWFCLELDEYDCATCAPTPETIPGEQEHQKAFEISGPDITMAFRDLFSSLSTWNQHGGLTLDISLYSPSDSEHWFKYLTFVPDIPSNLPIDCRAKQATSTRKYHDPEHGWVAGFRQSAPPMPAFDKIFHPVMKNGRPFDDTRSELQWWDQLPTVPVVTCLLLRQQNRRRWKWDSLAHMIARLPRLRELHYEPWREWDYWQFSTYTGYFFLLQSVWRSNKSLKRLVVFENFNQQYTCTMQRFQFEVGLAERDAIRKANSLVGKMLALMSLKLEHVAASFIADATDFFEIEPSWEWPSLKSLVLTSKLLTPNETSTDIEAMLQTAASAAMKMPQLETMEIWNGRKGLAALFRYQAPRKSQPAVILWRGTWHLAMEAPVVQAWKAVIHQHGGRGLDLVQEWLDKATIQSHGDALQQLMLSGQVIRPVSLQQIQMEQKALEGVETR</sequence>
<keyword evidence="3" id="KW-1185">Reference proteome</keyword>
<evidence type="ECO:0000259" key="1">
    <source>
        <dbReference type="Pfam" id="PF20183"/>
    </source>
</evidence>
<dbReference type="Pfam" id="PF20183">
    <property type="entry name" value="DUF6546"/>
    <property type="match status" value="1"/>
</dbReference>
<feature type="domain" description="DUF6546" evidence="1">
    <location>
        <begin position="301"/>
        <end position="504"/>
    </location>
</feature>
<organism evidence="2 3">
    <name type="scientific">Plectosphaerella cucumerina</name>
    <dbReference type="NCBI Taxonomy" id="40658"/>
    <lineage>
        <taxon>Eukaryota</taxon>
        <taxon>Fungi</taxon>
        <taxon>Dikarya</taxon>
        <taxon>Ascomycota</taxon>
        <taxon>Pezizomycotina</taxon>
        <taxon>Sordariomycetes</taxon>
        <taxon>Hypocreomycetidae</taxon>
        <taxon>Glomerellales</taxon>
        <taxon>Plectosphaerellaceae</taxon>
        <taxon>Plectosphaerella</taxon>
    </lineage>
</organism>
<reference evidence="2" key="1">
    <citation type="journal article" date="2021" name="Nat. Commun.">
        <title>Genetic determinants of endophytism in the Arabidopsis root mycobiome.</title>
        <authorList>
            <person name="Mesny F."/>
            <person name="Miyauchi S."/>
            <person name="Thiergart T."/>
            <person name="Pickel B."/>
            <person name="Atanasova L."/>
            <person name="Karlsson M."/>
            <person name="Huettel B."/>
            <person name="Barry K.W."/>
            <person name="Haridas S."/>
            <person name="Chen C."/>
            <person name="Bauer D."/>
            <person name="Andreopoulos W."/>
            <person name="Pangilinan J."/>
            <person name="LaButti K."/>
            <person name="Riley R."/>
            <person name="Lipzen A."/>
            <person name="Clum A."/>
            <person name="Drula E."/>
            <person name="Henrissat B."/>
            <person name="Kohler A."/>
            <person name="Grigoriev I.V."/>
            <person name="Martin F.M."/>
            <person name="Hacquard S."/>
        </authorList>
    </citation>
    <scope>NUCLEOTIDE SEQUENCE</scope>
    <source>
        <strain evidence="2">MPI-CAGE-AT-0016</strain>
    </source>
</reference>
<comment type="caution">
    <text evidence="2">The sequence shown here is derived from an EMBL/GenBank/DDBJ whole genome shotgun (WGS) entry which is preliminary data.</text>
</comment>
<proteinExistence type="predicted"/>
<gene>
    <name evidence="2" type="ORF">B0T11DRAFT_105894</name>
</gene>
<name>A0A8K0X3A9_9PEZI</name>
<evidence type="ECO:0000313" key="3">
    <source>
        <dbReference type="Proteomes" id="UP000813385"/>
    </source>
</evidence>
<protein>
    <recommendedName>
        <fullName evidence="1">DUF6546 domain-containing protein</fullName>
    </recommendedName>
</protein>
<dbReference type="EMBL" id="JAGPXD010000004">
    <property type="protein sequence ID" value="KAH7358597.1"/>
    <property type="molecule type" value="Genomic_DNA"/>
</dbReference>
<dbReference type="InterPro" id="IPR046676">
    <property type="entry name" value="DUF6546"/>
</dbReference>
<accession>A0A8K0X3A9</accession>
<dbReference type="Proteomes" id="UP000813385">
    <property type="component" value="Unassembled WGS sequence"/>
</dbReference>
<evidence type="ECO:0000313" key="2">
    <source>
        <dbReference type="EMBL" id="KAH7358597.1"/>
    </source>
</evidence>
<dbReference type="AlphaFoldDB" id="A0A8K0X3A9"/>